<dbReference type="OrthoDB" id="285993at2"/>
<dbReference type="RefSeq" id="WP_034685119.1">
    <property type="nucleotide sequence ID" value="NZ_CP023049.2"/>
</dbReference>
<sequence length="120" mass="13946">MSESIIGKKSFEFAICIVNFYKRFSSEKKEFILSRQILRSGTSIGANVREALNAQSKMDFIHKLSISQKECDETIYWLELLFATDYISKEEFENLRNQASEILKIIRSIIITTKNKTHNS</sequence>
<dbReference type="Gene3D" id="1.20.1440.60">
    <property type="entry name" value="23S rRNA-intervening sequence"/>
    <property type="match status" value="1"/>
</dbReference>
<reference evidence="1 2" key="1">
    <citation type="submission" date="2014-07" db="EMBL/GenBank/DDBJ databases">
        <title>Genome of Chryseobacterium piperi CTM.</title>
        <authorList>
            <person name="Pipes S.E."/>
            <person name="Stropko S.J."/>
            <person name="Newman J.D."/>
        </authorList>
    </citation>
    <scope>NUCLEOTIDE SEQUENCE [LARGE SCALE GENOMIC DNA]</scope>
    <source>
        <strain evidence="1 2">CTM</strain>
    </source>
</reference>
<dbReference type="EMBL" id="JPRJ01000019">
    <property type="protein sequence ID" value="KFF26646.1"/>
    <property type="molecule type" value="Genomic_DNA"/>
</dbReference>
<dbReference type="PANTHER" id="PTHR38471:SF2">
    <property type="entry name" value="FOUR HELIX BUNDLE PROTEIN"/>
    <property type="match status" value="1"/>
</dbReference>
<dbReference type="KEGG" id="cpip:CJF12_03380"/>
<evidence type="ECO:0008006" key="3">
    <source>
        <dbReference type="Google" id="ProtNLM"/>
    </source>
</evidence>
<dbReference type="NCBIfam" id="TIGR02436">
    <property type="entry name" value="four helix bundle protein"/>
    <property type="match status" value="1"/>
</dbReference>
<dbReference type="PIRSF" id="PIRSF035652">
    <property type="entry name" value="CHP02436"/>
    <property type="match status" value="1"/>
</dbReference>
<accession>A0A086BCI2</accession>
<proteinExistence type="predicted"/>
<evidence type="ECO:0000313" key="2">
    <source>
        <dbReference type="Proteomes" id="UP000028709"/>
    </source>
</evidence>
<name>A0A086BCI2_9FLAO</name>
<dbReference type="STRING" id="558152.IQ37_11370"/>
<protein>
    <recommendedName>
        <fullName evidence="3">Four helix bundle protein</fullName>
    </recommendedName>
</protein>
<comment type="caution">
    <text evidence="1">The sequence shown here is derived from an EMBL/GenBank/DDBJ whole genome shotgun (WGS) entry which is preliminary data.</text>
</comment>
<organism evidence="1 2">
    <name type="scientific">Chryseobacterium piperi</name>
    <dbReference type="NCBI Taxonomy" id="558152"/>
    <lineage>
        <taxon>Bacteria</taxon>
        <taxon>Pseudomonadati</taxon>
        <taxon>Bacteroidota</taxon>
        <taxon>Flavobacteriia</taxon>
        <taxon>Flavobacteriales</taxon>
        <taxon>Weeksellaceae</taxon>
        <taxon>Chryseobacterium group</taxon>
        <taxon>Chryseobacterium</taxon>
    </lineage>
</organism>
<keyword evidence="2" id="KW-1185">Reference proteome</keyword>
<dbReference type="SUPFAM" id="SSF158446">
    <property type="entry name" value="IVS-encoded protein-like"/>
    <property type="match status" value="1"/>
</dbReference>
<dbReference type="InterPro" id="IPR036583">
    <property type="entry name" value="23S_rRNA_IVS_sf"/>
</dbReference>
<dbReference type="InterPro" id="IPR012657">
    <property type="entry name" value="23S_rRNA-intervening_sequence"/>
</dbReference>
<dbReference type="eggNOG" id="ENOG5032RWC">
    <property type="taxonomic scope" value="Bacteria"/>
</dbReference>
<dbReference type="Pfam" id="PF05635">
    <property type="entry name" value="23S_rRNA_IVP"/>
    <property type="match status" value="1"/>
</dbReference>
<gene>
    <name evidence="1" type="ORF">IQ37_11370</name>
</gene>
<dbReference type="Proteomes" id="UP000028709">
    <property type="component" value="Unassembled WGS sequence"/>
</dbReference>
<dbReference type="AlphaFoldDB" id="A0A086BCI2"/>
<evidence type="ECO:0000313" key="1">
    <source>
        <dbReference type="EMBL" id="KFF26646.1"/>
    </source>
</evidence>
<dbReference type="PANTHER" id="PTHR38471">
    <property type="entry name" value="FOUR HELIX BUNDLE PROTEIN"/>
    <property type="match status" value="1"/>
</dbReference>